<dbReference type="AlphaFoldDB" id="A0A8S9GZ60"/>
<reference evidence="2" key="1">
    <citation type="submission" date="2019-12" db="EMBL/GenBank/DDBJ databases">
        <title>Genome sequencing and annotation of Brassica cretica.</title>
        <authorList>
            <person name="Studholme D.J."/>
            <person name="Sarris P.F."/>
        </authorList>
    </citation>
    <scope>NUCLEOTIDE SEQUENCE</scope>
    <source>
        <strain evidence="2">PFS-001/15</strain>
        <tissue evidence="2">Leaf</tissue>
    </source>
</reference>
<gene>
    <name evidence="2" type="ORF">F2Q68_00034525</name>
</gene>
<feature type="chain" id="PRO_5035917157" evidence="1">
    <location>
        <begin position="30"/>
        <end position="728"/>
    </location>
</feature>
<name>A0A8S9GZ60_BRACR</name>
<feature type="signal peptide" evidence="1">
    <location>
        <begin position="1"/>
        <end position="29"/>
    </location>
</feature>
<protein>
    <submittedName>
        <fullName evidence="2">Uncharacterized protein</fullName>
    </submittedName>
</protein>
<comment type="caution">
    <text evidence="2">The sequence shown here is derived from an EMBL/GenBank/DDBJ whole genome shotgun (WGS) entry which is preliminary data.</text>
</comment>
<keyword evidence="1" id="KW-0732">Signal</keyword>
<dbReference type="EMBL" id="QGKW02001988">
    <property type="protein sequence ID" value="KAF2551053.1"/>
    <property type="molecule type" value="Genomic_DNA"/>
</dbReference>
<sequence>MAFLIGLYKLHRSITLPLLIVLRCTCARCERICSLVGDDETLPLQWGLAGVGRKFDEEARNACIKGDASAHTQDPGILRGRILARLRTRGMSRFSKTRSPKLKILMLDSTSLGCSSRARKSCNGLSGASCVVPGLYIDFWQRRRSTCSSWCLEITKLILRTGVDFLDMLFAASKDPRHALPKSGGLEIHLSETHRFEDVIGGCIDFHPGNPEAGWTLVKETVACMELSPGTLSYPLGSLKDGTRCVRLVNLEYRDASHSTFRTRRSIGNPEVPLDPKVVFRILRSLWDPEVDWEPGGTRRSVGNPEIPLDPEVVFRTLRSFRDPEVPLDPEGPYSAILGEATTGTCWDFAFYRSEAGHYRVPVLHVAFCRKPLSDLRVLVMDSETQVPGFFCFPRLEKQEFMSFGNPEVPLELEVVFGPGGYKEPGGLPFPGPEEICSGPGDCVGTRKFLITQGYLDLYFKGPYSAILGEAITSTCCDFAFYRSEAGNYHVPVLHAALCRKPLSDLGVLVMDSETQVPGFFCFPRLKKQEFMYCSLHVAVVLTSILRLIRPIRDLSLITIVIIAPCTNSEFEYSTLRLRKSLESFYLSMLPGVKDRSRGRSRSFVVGVGVGVGTSSCGCMETRVLPGNKSSIFQNYLLPIVCPLSFDFMGEAWTVLEPGGESFLQMVDRGLDDYFQVLDLFEGDLVGFRTLILYFNGRQDLLSGLVTHDLGGMEIFVEALRLLLLEDQ</sequence>
<evidence type="ECO:0000256" key="1">
    <source>
        <dbReference type="SAM" id="SignalP"/>
    </source>
</evidence>
<evidence type="ECO:0000313" key="3">
    <source>
        <dbReference type="Proteomes" id="UP000712281"/>
    </source>
</evidence>
<accession>A0A8S9GZ60</accession>
<dbReference type="Proteomes" id="UP000712281">
    <property type="component" value="Unassembled WGS sequence"/>
</dbReference>
<evidence type="ECO:0000313" key="2">
    <source>
        <dbReference type="EMBL" id="KAF2551053.1"/>
    </source>
</evidence>
<proteinExistence type="predicted"/>
<organism evidence="2 3">
    <name type="scientific">Brassica cretica</name>
    <name type="common">Mustard</name>
    <dbReference type="NCBI Taxonomy" id="69181"/>
    <lineage>
        <taxon>Eukaryota</taxon>
        <taxon>Viridiplantae</taxon>
        <taxon>Streptophyta</taxon>
        <taxon>Embryophyta</taxon>
        <taxon>Tracheophyta</taxon>
        <taxon>Spermatophyta</taxon>
        <taxon>Magnoliopsida</taxon>
        <taxon>eudicotyledons</taxon>
        <taxon>Gunneridae</taxon>
        <taxon>Pentapetalae</taxon>
        <taxon>rosids</taxon>
        <taxon>malvids</taxon>
        <taxon>Brassicales</taxon>
        <taxon>Brassicaceae</taxon>
        <taxon>Brassiceae</taxon>
        <taxon>Brassica</taxon>
    </lineage>
</organism>